<feature type="domain" description="Nuclease associated modular" evidence="1">
    <location>
        <begin position="141"/>
        <end position="168"/>
    </location>
</feature>
<accession>A0A9D5BUL8</accession>
<comment type="caution">
    <text evidence="2">The sequence shown here is derived from an EMBL/GenBank/DDBJ whole genome shotgun (WGS) entry which is preliminary data.</text>
</comment>
<gene>
    <name evidence="2" type="ORF">J5N97_001179</name>
</gene>
<keyword evidence="3" id="KW-1185">Reference proteome</keyword>
<reference evidence="2 3" key="1">
    <citation type="journal article" date="2022" name="Hortic Res">
        <title>The genome of Dioscorea zingiberensis sheds light on the biosynthesis, origin and evolution of the medicinally important diosgenin saponins.</title>
        <authorList>
            <person name="Li Y."/>
            <person name="Tan C."/>
            <person name="Li Z."/>
            <person name="Guo J."/>
            <person name="Li S."/>
            <person name="Chen X."/>
            <person name="Wang C."/>
            <person name="Dai X."/>
            <person name="Yang H."/>
            <person name="Song W."/>
            <person name="Hou L."/>
            <person name="Xu J."/>
            <person name="Tong Z."/>
            <person name="Xu A."/>
            <person name="Yuan X."/>
            <person name="Wang W."/>
            <person name="Yang Q."/>
            <person name="Chen L."/>
            <person name="Sun Z."/>
            <person name="Wang K."/>
            <person name="Pan B."/>
            <person name="Chen J."/>
            <person name="Bao Y."/>
            <person name="Liu F."/>
            <person name="Qi X."/>
            <person name="Gang D.R."/>
            <person name="Wen J."/>
            <person name="Li J."/>
        </authorList>
    </citation>
    <scope>NUCLEOTIDE SEQUENCE [LARGE SCALE GENOMIC DNA]</scope>
    <source>
        <strain evidence="2">Dzin_1.0</strain>
    </source>
</reference>
<dbReference type="InterPro" id="IPR003611">
    <property type="entry name" value="NUMOD3"/>
</dbReference>
<dbReference type="EMBL" id="JAGGNH010000052">
    <property type="protein sequence ID" value="KAJ0960923.1"/>
    <property type="molecule type" value="Genomic_DNA"/>
</dbReference>
<dbReference type="PANTHER" id="PTHR34199:SF1">
    <property type="entry name" value="HISTONE-LYSINE N-METHYLTRANSFERASE, H3 LYSINE-79 SPECIFIC-LIKE PROTEIN"/>
    <property type="match status" value="1"/>
</dbReference>
<dbReference type="OrthoDB" id="6013at2759"/>
<dbReference type="PANTHER" id="PTHR34199">
    <property type="entry name" value="NUMOD3 MOTIF FAMILY PROTEIN, EXPRESSED"/>
    <property type="match status" value="1"/>
</dbReference>
<name>A0A9D5BUL8_9LILI</name>
<protein>
    <recommendedName>
        <fullName evidence="1">Nuclease associated modular domain-containing protein</fullName>
    </recommendedName>
</protein>
<organism evidence="2 3">
    <name type="scientific">Dioscorea zingiberensis</name>
    <dbReference type="NCBI Taxonomy" id="325984"/>
    <lineage>
        <taxon>Eukaryota</taxon>
        <taxon>Viridiplantae</taxon>
        <taxon>Streptophyta</taxon>
        <taxon>Embryophyta</taxon>
        <taxon>Tracheophyta</taxon>
        <taxon>Spermatophyta</taxon>
        <taxon>Magnoliopsida</taxon>
        <taxon>Liliopsida</taxon>
        <taxon>Dioscoreales</taxon>
        <taxon>Dioscoreaceae</taxon>
        <taxon>Dioscorea</taxon>
    </lineage>
</organism>
<dbReference type="GO" id="GO:0003677">
    <property type="term" value="F:DNA binding"/>
    <property type="evidence" value="ECO:0007669"/>
    <property type="project" value="InterPro"/>
</dbReference>
<proteinExistence type="predicted"/>
<evidence type="ECO:0000313" key="2">
    <source>
        <dbReference type="EMBL" id="KAJ0960923.1"/>
    </source>
</evidence>
<evidence type="ECO:0000259" key="1">
    <source>
        <dbReference type="Pfam" id="PF07460"/>
    </source>
</evidence>
<sequence>MRRFSRLISVQYPTFKYVFNKSLVSILTCAMDCTHFQQALVRTKFRILSLKNASQSYISAQAFPRLHIHGKLQLMVDADLNKISHLDSHRGSCVKCIENDNASSVKSSNYDHKDLVEGHMEVAANFAKPPKTISAKEIQRRQKIGLANKGRTPWNKGRKHSEETRERIKKKTIEALRDPKIRKKMSEYPHSHSEQSKARISSGLKKIWEKRLQFRKSQEKCYFSWAKSIAEAAKEGGYDQEQLDWDSYEKMKVDIEHQLLQQRADKARAKEIAKLRAERAARIRAEKLAKRKEEKARSIQVKALAHDKPVKMKKKTVVSKALKLKATLTKFHHRKKQLDSSTSFRIEKTNEPRPLFEKWDMELIMKENMRKRVSLADQIQAVKSTKPNF</sequence>
<evidence type="ECO:0000313" key="3">
    <source>
        <dbReference type="Proteomes" id="UP001085076"/>
    </source>
</evidence>
<dbReference type="Proteomes" id="UP001085076">
    <property type="component" value="Unassembled WGS sequence"/>
</dbReference>
<dbReference type="Pfam" id="PF07460">
    <property type="entry name" value="NUMOD3"/>
    <property type="match status" value="1"/>
</dbReference>
<dbReference type="AlphaFoldDB" id="A0A9D5BUL8"/>